<dbReference type="CDD" id="cd22667">
    <property type="entry name" value="FHA_NBN"/>
    <property type="match status" value="1"/>
</dbReference>
<feature type="compositionally biased region" description="Basic and acidic residues" evidence="7">
    <location>
        <begin position="529"/>
        <end position="540"/>
    </location>
</feature>
<keyword evidence="4" id="KW-0539">Nucleus</keyword>
<comment type="caution">
    <text evidence="9">The sequence shown here is derived from an EMBL/GenBank/DDBJ whole genome shotgun (WGS) entry which is preliminary data.</text>
</comment>
<evidence type="ECO:0000256" key="2">
    <source>
        <dbReference type="ARBA" id="ARBA00022763"/>
    </source>
</evidence>
<dbReference type="Proteomes" id="UP000028545">
    <property type="component" value="Unassembled WGS sequence"/>
</dbReference>
<gene>
    <name evidence="9" type="ORF">SAPIO_CDS7596</name>
</gene>
<keyword evidence="3" id="KW-0234">DNA repair</keyword>
<feature type="compositionally biased region" description="Polar residues" evidence="7">
    <location>
        <begin position="400"/>
        <end position="410"/>
    </location>
</feature>
<dbReference type="VEuPathDB" id="FungiDB:SAPIO_CDS7596"/>
<dbReference type="PANTHER" id="PTHR12162">
    <property type="entry name" value="NIBRIN-RELATED"/>
    <property type="match status" value="1"/>
</dbReference>
<dbReference type="SUPFAM" id="SSF49879">
    <property type="entry name" value="SMAD/FHA domain"/>
    <property type="match status" value="1"/>
</dbReference>
<reference evidence="9 10" key="1">
    <citation type="journal article" date="2014" name="Genome Announc.">
        <title>Draft genome sequence of the pathogenic fungus Scedosporium apiospermum.</title>
        <authorList>
            <person name="Vandeputte P."/>
            <person name="Ghamrawi S."/>
            <person name="Rechenmann M."/>
            <person name="Iltis A."/>
            <person name="Giraud S."/>
            <person name="Fleury M."/>
            <person name="Thornton C."/>
            <person name="Delhaes L."/>
            <person name="Meyer W."/>
            <person name="Papon N."/>
            <person name="Bouchara J.P."/>
        </authorList>
    </citation>
    <scope>NUCLEOTIDE SEQUENCE [LARGE SCALE GENOMIC DNA]</scope>
    <source>
        <strain evidence="9 10">IHEM 14462</strain>
    </source>
</reference>
<evidence type="ECO:0000256" key="5">
    <source>
        <dbReference type="ARBA" id="ARBA00044757"/>
    </source>
</evidence>
<evidence type="ECO:0000256" key="6">
    <source>
        <dbReference type="SAM" id="Coils"/>
    </source>
</evidence>
<dbReference type="CDD" id="cd17741">
    <property type="entry name" value="BRCT_nibrin"/>
    <property type="match status" value="1"/>
</dbReference>
<dbReference type="Gene3D" id="2.60.200.20">
    <property type="match status" value="1"/>
</dbReference>
<accession>A0A084G295</accession>
<feature type="domain" description="FHA" evidence="8">
    <location>
        <begin position="24"/>
        <end position="87"/>
    </location>
</feature>
<dbReference type="GO" id="GO:0007095">
    <property type="term" value="P:mitotic G2 DNA damage checkpoint signaling"/>
    <property type="evidence" value="ECO:0007669"/>
    <property type="project" value="InterPro"/>
</dbReference>
<feature type="compositionally biased region" description="Acidic residues" evidence="7">
    <location>
        <begin position="725"/>
        <end position="734"/>
    </location>
</feature>
<feature type="compositionally biased region" description="Low complexity" evidence="7">
    <location>
        <begin position="746"/>
        <end position="762"/>
    </location>
</feature>
<dbReference type="Pfam" id="PF16508">
    <property type="entry name" value="NIBRIN_BRCT_II"/>
    <property type="match status" value="1"/>
</dbReference>
<dbReference type="InterPro" id="IPR000253">
    <property type="entry name" value="FHA_dom"/>
</dbReference>
<evidence type="ECO:0000313" key="9">
    <source>
        <dbReference type="EMBL" id="KEZ41457.1"/>
    </source>
</evidence>
<feature type="compositionally biased region" description="Low complexity" evidence="7">
    <location>
        <begin position="699"/>
        <end position="721"/>
    </location>
</feature>
<proteinExistence type="inferred from homology"/>
<evidence type="ECO:0000256" key="1">
    <source>
        <dbReference type="ARBA" id="ARBA00004123"/>
    </source>
</evidence>
<dbReference type="AlphaFoldDB" id="A0A084G295"/>
<dbReference type="PANTHER" id="PTHR12162:SF0">
    <property type="entry name" value="NIBRIN"/>
    <property type="match status" value="1"/>
</dbReference>
<dbReference type="GO" id="GO:0000724">
    <property type="term" value="P:double-strand break repair via homologous recombination"/>
    <property type="evidence" value="ECO:0007669"/>
    <property type="project" value="TreeGrafter"/>
</dbReference>
<dbReference type="SMART" id="SM00240">
    <property type="entry name" value="FHA"/>
    <property type="match status" value="1"/>
</dbReference>
<keyword evidence="10" id="KW-1185">Reference proteome</keyword>
<dbReference type="HOGENOM" id="CLU_007951_0_0_1"/>
<dbReference type="PROSITE" id="PS50006">
    <property type="entry name" value="FHA_DOMAIN"/>
    <property type="match status" value="1"/>
</dbReference>
<dbReference type="GO" id="GO:0003684">
    <property type="term" value="F:damaged DNA binding"/>
    <property type="evidence" value="ECO:0007669"/>
    <property type="project" value="TreeGrafter"/>
</dbReference>
<dbReference type="OMA" id="GIGDHYW"/>
<dbReference type="InterPro" id="IPR008984">
    <property type="entry name" value="SMAD_FHA_dom_sf"/>
</dbReference>
<feature type="compositionally biased region" description="Basic residues" evidence="7">
    <location>
        <begin position="420"/>
        <end position="432"/>
    </location>
</feature>
<dbReference type="InterPro" id="IPR032429">
    <property type="entry name" value="Nibrin_BRCT2"/>
</dbReference>
<feature type="compositionally biased region" description="Polar residues" evidence="7">
    <location>
        <begin position="480"/>
        <end position="497"/>
    </location>
</feature>
<name>A0A084G295_PSEDA</name>
<feature type="region of interest" description="Disordered" evidence="7">
    <location>
        <begin position="681"/>
        <end position="818"/>
    </location>
</feature>
<feature type="compositionally biased region" description="Polar residues" evidence="7">
    <location>
        <begin position="763"/>
        <end position="776"/>
    </location>
</feature>
<keyword evidence="6" id="KW-0175">Coiled coil</keyword>
<evidence type="ECO:0000256" key="3">
    <source>
        <dbReference type="ARBA" id="ARBA00023204"/>
    </source>
</evidence>
<dbReference type="RefSeq" id="XP_016641256.1">
    <property type="nucleotide sequence ID" value="XM_016789429.1"/>
</dbReference>
<dbReference type="EMBL" id="JOWA01000110">
    <property type="protein sequence ID" value="KEZ41457.1"/>
    <property type="molecule type" value="Genomic_DNA"/>
</dbReference>
<dbReference type="InterPro" id="IPR043014">
    <property type="entry name" value="Nibrin_BRCT2_sf"/>
</dbReference>
<dbReference type="KEGG" id="sapo:SAPIO_CDS7596"/>
<dbReference type="GeneID" id="27726668"/>
<evidence type="ECO:0000256" key="7">
    <source>
        <dbReference type="SAM" id="MobiDB-lite"/>
    </source>
</evidence>
<feature type="region of interest" description="Disordered" evidence="7">
    <location>
        <begin position="362"/>
        <end position="559"/>
    </location>
</feature>
<dbReference type="OrthoDB" id="552194at2759"/>
<dbReference type="Gene3D" id="3.40.50.10980">
    <property type="entry name" value="Nibrin, BRCT2 domain"/>
    <property type="match status" value="1"/>
</dbReference>
<comment type="similarity">
    <text evidence="5">Belongs to the Nibrin family.</text>
</comment>
<comment type="subcellular location">
    <subcellularLocation>
        <location evidence="1">Nucleus</location>
    </subcellularLocation>
</comment>
<dbReference type="Pfam" id="PF00498">
    <property type="entry name" value="FHA"/>
    <property type="match status" value="1"/>
</dbReference>
<feature type="coiled-coil region" evidence="6">
    <location>
        <begin position="559"/>
        <end position="593"/>
    </location>
</feature>
<evidence type="ECO:0000256" key="4">
    <source>
        <dbReference type="ARBA" id="ARBA00023242"/>
    </source>
</evidence>
<protein>
    <submittedName>
        <fullName evidence="9">FHA domain-containing protein</fullName>
    </submittedName>
</protein>
<keyword evidence="2" id="KW-0227">DNA damage</keyword>
<evidence type="ECO:0000259" key="8">
    <source>
        <dbReference type="PROSITE" id="PS50006"/>
    </source>
</evidence>
<evidence type="ECO:0000313" key="10">
    <source>
        <dbReference type="Proteomes" id="UP000028545"/>
    </source>
</evidence>
<feature type="compositionally biased region" description="Polar residues" evidence="7">
    <location>
        <begin position="688"/>
        <end position="698"/>
    </location>
</feature>
<dbReference type="InterPro" id="IPR040227">
    <property type="entry name" value="Nibrin-rel"/>
</dbReference>
<dbReference type="GO" id="GO:0030870">
    <property type="term" value="C:Mre11 complex"/>
    <property type="evidence" value="ECO:0007669"/>
    <property type="project" value="InterPro"/>
</dbReference>
<organism evidence="9 10">
    <name type="scientific">Pseudallescheria apiosperma</name>
    <name type="common">Scedosporium apiospermum</name>
    <dbReference type="NCBI Taxonomy" id="563466"/>
    <lineage>
        <taxon>Eukaryota</taxon>
        <taxon>Fungi</taxon>
        <taxon>Dikarya</taxon>
        <taxon>Ascomycota</taxon>
        <taxon>Pezizomycotina</taxon>
        <taxon>Sordariomycetes</taxon>
        <taxon>Hypocreomycetidae</taxon>
        <taxon>Microascales</taxon>
        <taxon>Microascaceae</taxon>
        <taxon>Scedosporium</taxon>
    </lineage>
</organism>
<sequence>MWVLDSSGTSFQGRRLWLRPGKRYLIGRTSSEAGQLVITHKTISRKHLTITVDPVTEGHAQNLASRSRLTIEDLNTSKGTFINGQSIQNQTHVLATENVEFTMGKCPDIFRITWVPVVLTYSFTSREMKNDPLKTLRSDLEQLDIKFITDYNVKATTHVVSKKRNTAKGLQALINGKYIVSGSFPDSIIAGATVQEGDESPLEVDFDASWPNELDYLPPRGSEASQSPTSQYAPDPSRREIFSGFTFIFYDKAQWENLLAPITNGRGKALYFEVTPHQTQVNDFVRYVKSIAGEKGLGSFEDGSEGKGAVVVRYIPAKGADVSWYTEFTTAVSLQLDHRPIEQKEFLEAILVKDATMLRRPLPIDDRPVEPPQPETRGGAMRAASALRDVEMADSAQDGADTSQEPSQVDQKPVGLSTSRRSRVRRPATRRFKGFDSDDDDDIPSIQESAASLPGPETNTERKEPLASNAEREEEGLFVSQGSVIASQEDPAQTQQNARKRREHPLPDEDDIMDDIAPTAAAAKRRRIARGEDPVIRDETPETMDVETQPKQTEKPKKIKKEIDVLEVARKTREEAEARARAEQEDLNNLPEDINLAEIRKLAIVEEMAVRVPPSARTRDQDIADGRWDPRWNGRKNFKRFRARGEVSGRPAIRNIISLTQVKTKEFGIGDDYWLEDDAAAARKESQGVPSQPSRPVESSNASSSQRTRTQTSRRQASRRTVSSDDSDEDEDEISLGITELDRASSSRARSSGTTQRTASSQVASTRSQTRASTQAKRPAATPVVAQPAKRPRQTRRAVAAESEDSDEDVGFKFGRRR</sequence>